<dbReference type="InterPro" id="IPR029058">
    <property type="entry name" value="AB_hydrolase_fold"/>
</dbReference>
<dbReference type="PANTHER" id="PTHR43139">
    <property type="entry name" value="SI:DKEY-122A22.2"/>
    <property type="match status" value="1"/>
</dbReference>
<dbReference type="SUPFAM" id="SSF53474">
    <property type="entry name" value="alpha/beta-Hydrolases"/>
    <property type="match status" value="1"/>
</dbReference>
<reference evidence="2" key="1">
    <citation type="submission" date="2023-10" db="EMBL/GenBank/DDBJ databases">
        <title>Screening of Alkalihalophilus pseudofirmusBZ-TG-HK211 and Its Alleviation of Salt Stress on Rapeseed Growth.</title>
        <authorList>
            <person name="Zhao B."/>
            <person name="Guo T."/>
        </authorList>
    </citation>
    <scope>NUCLEOTIDE SEQUENCE</scope>
    <source>
        <strain evidence="2">BZ-TG-HK211</strain>
    </source>
</reference>
<dbReference type="InterPro" id="IPR000073">
    <property type="entry name" value="AB_hydrolase_1"/>
</dbReference>
<proteinExistence type="predicted"/>
<keyword evidence="2" id="KW-0378">Hydrolase</keyword>
<evidence type="ECO:0000313" key="3">
    <source>
        <dbReference type="Proteomes" id="UP001285636"/>
    </source>
</evidence>
<evidence type="ECO:0000259" key="1">
    <source>
        <dbReference type="Pfam" id="PF00561"/>
    </source>
</evidence>
<accession>A0AAJ2KY19</accession>
<dbReference type="AlphaFoldDB" id="A0AAJ2KY19"/>
<dbReference type="InterPro" id="IPR052370">
    <property type="entry name" value="Meta-cleavage_hydrolase"/>
</dbReference>
<dbReference type="PANTHER" id="PTHR43139:SF52">
    <property type="entry name" value="SI:DKEY-122A22.2"/>
    <property type="match status" value="1"/>
</dbReference>
<dbReference type="Gene3D" id="3.40.50.1820">
    <property type="entry name" value="alpha/beta hydrolase"/>
    <property type="match status" value="1"/>
</dbReference>
<dbReference type="Pfam" id="PF00561">
    <property type="entry name" value="Abhydrolase_1"/>
    <property type="match status" value="1"/>
</dbReference>
<protein>
    <submittedName>
        <fullName evidence="2">Alpha/beta hydrolase</fullName>
    </submittedName>
</protein>
<name>A0AAJ2KY19_ALKPS</name>
<comment type="caution">
    <text evidence="2">The sequence shown here is derived from an EMBL/GenBank/DDBJ whole genome shotgun (WGS) entry which is preliminary data.</text>
</comment>
<feature type="domain" description="AB hydrolase-1" evidence="1">
    <location>
        <begin position="19"/>
        <end position="245"/>
    </location>
</feature>
<dbReference type="Proteomes" id="UP001285636">
    <property type="component" value="Unassembled WGS sequence"/>
</dbReference>
<sequence length="268" mass="30799">MKRLLEYTIHKHASSLEDVVLIHGFGGNSKIFKLQLKAYKEHFNVITIELPGHGNSPDVDSYTEDFSWKLAAREVVKTLDFLKLKQAHFVGVSLGTIIIHQILQDAPERVKSVVMAGTVTRFNLTSKALLTFGKLIKPFTPHLWIYKLFAQIMMPKANHKKSRDSFIREAVKMKRKNFMGWYDAVQSIETTYTFVQKHAPEIGKLYISGSEDHFFIDTLKEDIKSDKKASLIVFEKCGHLCNIEKYRKFNEVSVNFLKGQFEAVKKIS</sequence>
<dbReference type="RefSeq" id="WP_323465701.1">
    <property type="nucleotide sequence ID" value="NZ_CP144224.1"/>
</dbReference>
<gene>
    <name evidence="2" type="ORF">RYX45_01605</name>
</gene>
<dbReference type="EMBL" id="JAWJAY010000001">
    <property type="protein sequence ID" value="MDV2883858.1"/>
    <property type="molecule type" value="Genomic_DNA"/>
</dbReference>
<dbReference type="GO" id="GO:0016787">
    <property type="term" value="F:hydrolase activity"/>
    <property type="evidence" value="ECO:0007669"/>
    <property type="project" value="UniProtKB-KW"/>
</dbReference>
<organism evidence="2 3">
    <name type="scientific">Alkalihalophilus pseudofirmus</name>
    <name type="common">Bacillus pseudofirmus</name>
    <dbReference type="NCBI Taxonomy" id="79885"/>
    <lineage>
        <taxon>Bacteria</taxon>
        <taxon>Bacillati</taxon>
        <taxon>Bacillota</taxon>
        <taxon>Bacilli</taxon>
        <taxon>Bacillales</taxon>
        <taxon>Bacillaceae</taxon>
        <taxon>Alkalihalophilus</taxon>
    </lineage>
</organism>
<evidence type="ECO:0000313" key="2">
    <source>
        <dbReference type="EMBL" id="MDV2883858.1"/>
    </source>
</evidence>